<feature type="transmembrane region" description="Helical" evidence="1">
    <location>
        <begin position="96"/>
        <end position="117"/>
    </location>
</feature>
<keyword evidence="1" id="KW-1133">Transmembrane helix</keyword>
<dbReference type="Gene3D" id="1.10.4160.10">
    <property type="entry name" value="Hydantoin permease"/>
    <property type="match status" value="1"/>
</dbReference>
<dbReference type="RefSeq" id="WP_202380436.1">
    <property type="nucleotide sequence ID" value="NZ_BAAAMA010000003.1"/>
</dbReference>
<gene>
    <name evidence="2" type="ORF">D3226_00170</name>
</gene>
<name>A0ABS1SJQ1_9MICO</name>
<keyword evidence="3" id="KW-1185">Reference proteome</keyword>
<organism evidence="2 3">
    <name type="scientific">Leucobacter chromiireducens subsp. chromiireducens</name>
    <dbReference type="NCBI Taxonomy" id="660067"/>
    <lineage>
        <taxon>Bacteria</taxon>
        <taxon>Bacillati</taxon>
        <taxon>Actinomycetota</taxon>
        <taxon>Actinomycetes</taxon>
        <taxon>Micrococcales</taxon>
        <taxon>Microbacteriaceae</taxon>
        <taxon>Leucobacter</taxon>
    </lineage>
</organism>
<dbReference type="EMBL" id="QYAD01000001">
    <property type="protein sequence ID" value="MBL3688378.1"/>
    <property type="molecule type" value="Genomic_DNA"/>
</dbReference>
<keyword evidence="1" id="KW-0472">Membrane</keyword>
<sequence length="471" mass="49836">MLNLTGSNTDVEATDALAREGDDADQMSRGSLAMAWYGVASAFFFVYIGAAMAMAYGVVDALIGVALSIVVYGLINAVLSRYALNNRTTVAAFSRTILGNAGSAIAMVIFALIAIYYAVFEGSLVAYALMTAFGGEMWLWSLIVVAATTPLIIGGVRRFLDKINGILLPIYFFGLIAAVIWAGVQYGFGGGAEAPMSVDLPLAAGGPGWLATFSGYMGVWILMMYTMDYAALGKRRDTKFHQAFTFGMPFYLVAFGFSAVVGITLAVTIPGVEASETGIVGGVVSMMGGFGLLVVIATQTRINTANYYLGAANLRAFGEKVFRISVPNIVWVLISSTIIYLLMLLPVVQYILVALAWQGVLVTAWVAIALTHVLLARGKHQEHSAIADQHYRAFNTNGLVSWTIATLIGLGMLQLGGLDPALAGVGATWGPILTAVAAAVSYAILWRAHPTSRTGLIPVLGVAAERETHAA</sequence>
<feature type="transmembrane region" description="Helical" evidence="1">
    <location>
        <begin position="321"/>
        <end position="344"/>
    </location>
</feature>
<feature type="transmembrane region" description="Helical" evidence="1">
    <location>
        <begin position="278"/>
        <end position="300"/>
    </location>
</feature>
<evidence type="ECO:0000313" key="2">
    <source>
        <dbReference type="EMBL" id="MBL3688378.1"/>
    </source>
</evidence>
<dbReference type="InterPro" id="IPR030191">
    <property type="entry name" value="CodB"/>
</dbReference>
<feature type="transmembrane region" description="Helical" evidence="1">
    <location>
        <begin position="168"/>
        <end position="188"/>
    </location>
</feature>
<comment type="caution">
    <text evidence="2">The sequence shown here is derived from an EMBL/GenBank/DDBJ whole genome shotgun (WGS) entry which is preliminary data.</text>
</comment>
<reference evidence="2 3" key="1">
    <citation type="submission" date="2018-09" db="EMBL/GenBank/DDBJ databases">
        <title>Comparative genomics of Leucobacter spp.</title>
        <authorList>
            <person name="Reis A.C."/>
            <person name="Kolvenbach B.A."/>
            <person name="Corvini P.F.X."/>
            <person name="Nunes O.C."/>
        </authorList>
    </citation>
    <scope>NUCLEOTIDE SEQUENCE [LARGE SCALE GENOMIC DNA]</scope>
    <source>
        <strain evidence="2 3">L-1</strain>
    </source>
</reference>
<feature type="transmembrane region" description="Helical" evidence="1">
    <location>
        <begin position="137"/>
        <end position="156"/>
    </location>
</feature>
<feature type="transmembrane region" description="Helical" evidence="1">
    <location>
        <begin position="396"/>
        <end position="415"/>
    </location>
</feature>
<protein>
    <submittedName>
        <fullName evidence="2">Permease</fullName>
    </submittedName>
</protein>
<feature type="transmembrane region" description="Helical" evidence="1">
    <location>
        <begin position="248"/>
        <end position="272"/>
    </location>
</feature>
<evidence type="ECO:0000256" key="1">
    <source>
        <dbReference type="SAM" id="Phobius"/>
    </source>
</evidence>
<dbReference type="PANTHER" id="PTHR30569:SF0">
    <property type="entry name" value="CYTOSINE PERMEASE"/>
    <property type="match status" value="1"/>
</dbReference>
<evidence type="ECO:0000313" key="3">
    <source>
        <dbReference type="Proteomes" id="UP001646141"/>
    </source>
</evidence>
<dbReference type="PANTHER" id="PTHR30569">
    <property type="entry name" value="CYTOSINE TRANSPORTER CODB"/>
    <property type="match status" value="1"/>
</dbReference>
<feature type="transmembrane region" description="Helical" evidence="1">
    <location>
        <begin position="62"/>
        <end position="84"/>
    </location>
</feature>
<accession>A0ABS1SJQ1</accession>
<feature type="transmembrane region" description="Helical" evidence="1">
    <location>
        <begin position="208"/>
        <end position="227"/>
    </location>
</feature>
<feature type="transmembrane region" description="Helical" evidence="1">
    <location>
        <begin position="421"/>
        <end position="445"/>
    </location>
</feature>
<feature type="transmembrane region" description="Helical" evidence="1">
    <location>
        <begin position="35"/>
        <end position="56"/>
    </location>
</feature>
<keyword evidence="1" id="KW-0812">Transmembrane</keyword>
<proteinExistence type="predicted"/>
<feature type="transmembrane region" description="Helical" evidence="1">
    <location>
        <begin position="350"/>
        <end position="375"/>
    </location>
</feature>
<dbReference type="Proteomes" id="UP001646141">
    <property type="component" value="Unassembled WGS sequence"/>
</dbReference>